<organism evidence="1">
    <name type="scientific">Setaria italica</name>
    <name type="common">Foxtail millet</name>
    <name type="synonym">Panicum italicum</name>
    <dbReference type="NCBI Taxonomy" id="4555"/>
    <lineage>
        <taxon>Eukaryota</taxon>
        <taxon>Viridiplantae</taxon>
        <taxon>Streptophyta</taxon>
        <taxon>Embryophyta</taxon>
        <taxon>Tracheophyta</taxon>
        <taxon>Spermatophyta</taxon>
        <taxon>Magnoliopsida</taxon>
        <taxon>Liliopsida</taxon>
        <taxon>Poales</taxon>
        <taxon>Poaceae</taxon>
        <taxon>PACMAD clade</taxon>
        <taxon>Panicoideae</taxon>
        <taxon>Panicodae</taxon>
        <taxon>Paniceae</taxon>
        <taxon>Cenchrinae</taxon>
        <taxon>Setaria</taxon>
    </lineage>
</organism>
<gene>
    <name evidence="1" type="ORF">SETIT_8G133200v2</name>
</gene>
<evidence type="ECO:0000313" key="1">
    <source>
        <dbReference type="EMBL" id="RCV38324.1"/>
    </source>
</evidence>
<protein>
    <submittedName>
        <fullName evidence="1">Uncharacterized protein</fullName>
    </submittedName>
</protein>
<dbReference type="EMBL" id="CM003535">
    <property type="protein sequence ID" value="RCV38324.1"/>
    <property type="molecule type" value="Genomic_DNA"/>
</dbReference>
<accession>A0A368S7J8</accession>
<proteinExistence type="predicted"/>
<name>A0A368S7J8_SETIT</name>
<reference evidence="1" key="2">
    <citation type="submission" date="2015-07" db="EMBL/GenBank/DDBJ databases">
        <authorList>
            <person name="Noorani M."/>
        </authorList>
    </citation>
    <scope>NUCLEOTIDE SEQUENCE</scope>
    <source>
        <strain evidence="1">Yugu1</strain>
    </source>
</reference>
<sequence>MGRHGLRRRWQSSVAARERWPAVVPPVGRVLVGGRRSSPSLCVFGASCGVSSTMRGGPAGLVTTTPQMSCELRAKVLPHWCQFLSCVWAPHC</sequence>
<reference evidence="1" key="1">
    <citation type="journal article" date="2012" name="Nat. Biotechnol.">
        <title>Reference genome sequence of the model plant Setaria.</title>
        <authorList>
            <person name="Bennetzen J.L."/>
            <person name="Schmutz J."/>
            <person name="Wang H."/>
            <person name="Percifield R."/>
            <person name="Hawkins J."/>
            <person name="Pontaroli A.C."/>
            <person name="Estep M."/>
            <person name="Feng L."/>
            <person name="Vaughn J.N."/>
            <person name="Grimwood J."/>
            <person name="Jenkins J."/>
            <person name="Barry K."/>
            <person name="Lindquist E."/>
            <person name="Hellsten U."/>
            <person name="Deshpande S."/>
            <person name="Wang X."/>
            <person name="Wu X."/>
            <person name="Mitros T."/>
            <person name="Triplett J."/>
            <person name="Yang X."/>
            <person name="Ye C.Y."/>
            <person name="Mauro-Herrera M."/>
            <person name="Wang L."/>
            <person name="Li P."/>
            <person name="Sharma M."/>
            <person name="Sharma R."/>
            <person name="Ronald P.C."/>
            <person name="Panaud O."/>
            <person name="Kellogg E.A."/>
            <person name="Brutnell T.P."/>
            <person name="Doust A.N."/>
            <person name="Tuskan G.A."/>
            <person name="Rokhsar D."/>
            <person name="Devos K.M."/>
        </authorList>
    </citation>
    <scope>NUCLEOTIDE SEQUENCE [LARGE SCALE GENOMIC DNA]</scope>
    <source>
        <strain evidence="1">Yugu1</strain>
    </source>
</reference>
<dbReference type="AlphaFoldDB" id="A0A368S7J8"/>